<dbReference type="AlphaFoldDB" id="A0A9X3F2F7"/>
<organism evidence="1 2">
    <name type="scientific">Draconibacterium aestuarii</name>
    <dbReference type="NCBI Taxonomy" id="2998507"/>
    <lineage>
        <taxon>Bacteria</taxon>
        <taxon>Pseudomonadati</taxon>
        <taxon>Bacteroidota</taxon>
        <taxon>Bacteroidia</taxon>
        <taxon>Marinilabiliales</taxon>
        <taxon>Prolixibacteraceae</taxon>
        <taxon>Draconibacterium</taxon>
    </lineage>
</organism>
<keyword evidence="2" id="KW-1185">Reference proteome</keyword>
<proteinExistence type="predicted"/>
<evidence type="ECO:0000313" key="2">
    <source>
        <dbReference type="Proteomes" id="UP001145087"/>
    </source>
</evidence>
<evidence type="ECO:0000313" key="1">
    <source>
        <dbReference type="EMBL" id="MCY1719331.1"/>
    </source>
</evidence>
<gene>
    <name evidence="1" type="ORF">OU798_03205</name>
</gene>
<dbReference type="EMBL" id="JAPOHD010000007">
    <property type="protein sequence ID" value="MCY1719331.1"/>
    <property type="molecule type" value="Genomic_DNA"/>
</dbReference>
<dbReference type="RefSeq" id="WP_343331669.1">
    <property type="nucleotide sequence ID" value="NZ_JAPOHD010000007.1"/>
</dbReference>
<dbReference type="Proteomes" id="UP001145087">
    <property type="component" value="Unassembled WGS sequence"/>
</dbReference>
<sequence>MKALKWQDGKGDILFDFKTAYEKYGILPGVYIGTHWNAFYGIHDFKVHGGNQFAQNRQKHYNLSWRRFGGRIGA</sequence>
<protein>
    <submittedName>
        <fullName evidence="1">Uncharacterized protein</fullName>
    </submittedName>
</protein>
<accession>A0A9X3F2F7</accession>
<name>A0A9X3F2F7_9BACT</name>
<comment type="caution">
    <text evidence="1">The sequence shown here is derived from an EMBL/GenBank/DDBJ whole genome shotgun (WGS) entry which is preliminary data.</text>
</comment>
<reference evidence="1" key="1">
    <citation type="submission" date="2022-11" db="EMBL/GenBank/DDBJ databases">
        <title>Marilongibacter aestuarii gen. nov., sp. nov., isolated from tidal flat sediment.</title>
        <authorList>
            <person name="Jiayan W."/>
        </authorList>
    </citation>
    <scope>NUCLEOTIDE SEQUENCE</scope>
    <source>
        <strain evidence="1">Z1-6</strain>
    </source>
</reference>
<dbReference type="Gene3D" id="3.20.20.80">
    <property type="entry name" value="Glycosidases"/>
    <property type="match status" value="1"/>
</dbReference>